<feature type="compositionally biased region" description="Basic residues" evidence="8">
    <location>
        <begin position="651"/>
        <end position="662"/>
    </location>
</feature>
<feature type="compositionally biased region" description="Acidic residues" evidence="8">
    <location>
        <begin position="309"/>
        <end position="335"/>
    </location>
</feature>
<feature type="compositionally biased region" description="Acidic residues" evidence="8">
    <location>
        <begin position="384"/>
        <end position="394"/>
    </location>
</feature>
<feature type="compositionally biased region" description="Acidic residues" evidence="8">
    <location>
        <begin position="256"/>
        <end position="265"/>
    </location>
</feature>
<dbReference type="PANTHER" id="PTHR17039">
    <property type="entry name" value="U3 SMALL NUCLEOLAR RIBONUCLEOPROTEIN PROTEIN MPP10"/>
    <property type="match status" value="1"/>
</dbReference>
<feature type="compositionally biased region" description="Basic and acidic residues" evidence="8">
    <location>
        <begin position="368"/>
        <end position="383"/>
    </location>
</feature>
<gene>
    <name evidence="9" type="ORF">B0I35DRAFT_475743</name>
</gene>
<dbReference type="GO" id="GO:0034457">
    <property type="term" value="C:Mpp10 complex"/>
    <property type="evidence" value="ECO:0007669"/>
    <property type="project" value="UniProtKB-UniRule"/>
</dbReference>
<dbReference type="GO" id="GO:0032040">
    <property type="term" value="C:small-subunit processome"/>
    <property type="evidence" value="ECO:0007669"/>
    <property type="project" value="TreeGrafter"/>
</dbReference>
<sequence>MAPAAMPLNGNADYLGLLGRLQPDQRHKFLQPNATIPSEALQVVKDTLEAFAGQVSDEQAAQLAESRKRKRTGAMSQSDVLKMRKVYVDGFETGQVWQQAKKIIGGVLDHSTAMLDELEGKNLASVDGEGTNGINSSEGEEDISDSEGEGPSEEDMDDDEDLDESALAELEAEEDEDEDGLEDDYEEEFEDAPEHMEDENGEDEEEEDDDEGVAEDFVEDPNGLNDGFFSIDEFNRQTQWFEEQDARGDPETDRVSDEEDIDWDADPMAPPKGSSKKPKGKRTMEEPLSDEGDDDDDDDDEAGPTFGDMDLDAPEGDSEDEAFNDNADGEDDDDGMNANDLFYRDFFAPPAKKRSKNKPPKKVSFQPKEGEVERAMDDVRRDLFEDDSDDEDSEGAQSDVDPGDPASRRSAHERRQAKLADEIRKLEAESIAKRNWTVSGEATAVERPVNSLLEEDLDFEHVGKPVPVITPEVSESIEGLIKRRILAQEFDEVLRRRPGAESVPAGTRRGMLEAVEDSKSSKGLAEVYEEEHIKKTNPDAHVSASDAALQREEAEVAALWASVCGQLDALSNWHYRPKPAAPTISVIADVATIAMEDAQPATAQAIAGGSSRMAPQEVYRPETATAAAGEVVTSAGLPVARTEMSREEKLRRRRRAKERSRKAGTNASSGKPVSKAAATMADLKKGGVRVINRKGEITDLQGNKAKAVKAATSGSFKL</sequence>
<comment type="subcellular location">
    <subcellularLocation>
        <location evidence="1 7">Nucleus</location>
        <location evidence="1 7">Nucleolus</location>
    </subcellularLocation>
</comment>
<name>A0A8K0SVJ9_9HYPO</name>
<evidence type="ECO:0000256" key="6">
    <source>
        <dbReference type="ARBA" id="ARBA00029455"/>
    </source>
</evidence>
<dbReference type="AlphaFoldDB" id="A0A8K0SVJ9"/>
<dbReference type="GO" id="GO:0005732">
    <property type="term" value="C:sno(s)RNA-containing ribonucleoprotein complex"/>
    <property type="evidence" value="ECO:0007669"/>
    <property type="project" value="UniProtKB-UniRule"/>
</dbReference>
<organism evidence="9 10">
    <name type="scientific">Stachybotrys elegans</name>
    <dbReference type="NCBI Taxonomy" id="80388"/>
    <lineage>
        <taxon>Eukaryota</taxon>
        <taxon>Fungi</taxon>
        <taxon>Dikarya</taxon>
        <taxon>Ascomycota</taxon>
        <taxon>Pezizomycotina</taxon>
        <taxon>Sordariomycetes</taxon>
        <taxon>Hypocreomycetidae</taxon>
        <taxon>Hypocreales</taxon>
        <taxon>Stachybotryaceae</taxon>
        <taxon>Stachybotrys</taxon>
    </lineage>
</organism>
<keyword evidence="5 7" id="KW-0687">Ribonucleoprotein</keyword>
<evidence type="ECO:0000256" key="3">
    <source>
        <dbReference type="ARBA" id="ARBA00022552"/>
    </source>
</evidence>
<comment type="similarity">
    <text evidence="6 7">Belongs to the MPP10 family.</text>
</comment>
<feature type="compositionally biased region" description="Acidic residues" evidence="8">
    <location>
        <begin position="138"/>
        <end position="219"/>
    </location>
</feature>
<evidence type="ECO:0000256" key="2">
    <source>
        <dbReference type="ARBA" id="ARBA00022517"/>
    </source>
</evidence>
<proteinExistence type="inferred from homology"/>
<keyword evidence="2 7" id="KW-0690">Ribosome biogenesis</keyword>
<evidence type="ECO:0000256" key="5">
    <source>
        <dbReference type="ARBA" id="ARBA00023274"/>
    </source>
</evidence>
<feature type="compositionally biased region" description="Basic and acidic residues" evidence="8">
    <location>
        <begin position="244"/>
        <end position="255"/>
    </location>
</feature>
<feature type="region of interest" description="Disordered" evidence="8">
    <location>
        <begin position="121"/>
        <end position="421"/>
    </location>
</feature>
<dbReference type="Pfam" id="PF04006">
    <property type="entry name" value="Mpp10"/>
    <property type="match status" value="1"/>
</dbReference>
<evidence type="ECO:0000256" key="7">
    <source>
        <dbReference type="PIRNR" id="PIRNR017300"/>
    </source>
</evidence>
<dbReference type="EMBL" id="JAGPNK010000003">
    <property type="protein sequence ID" value="KAH7324503.1"/>
    <property type="molecule type" value="Genomic_DNA"/>
</dbReference>
<feature type="compositionally biased region" description="Acidic residues" evidence="8">
    <location>
        <begin position="287"/>
        <end position="302"/>
    </location>
</feature>
<protein>
    <recommendedName>
        <fullName evidence="7">U3 small nucleolar ribonucleoprotein protein MPP10</fullName>
    </recommendedName>
</protein>
<dbReference type="PIRSF" id="PIRSF017300">
    <property type="entry name" value="snoRNP_Mpp10"/>
    <property type="match status" value="1"/>
</dbReference>
<keyword evidence="4 7" id="KW-0539">Nucleus</keyword>
<comment type="caution">
    <text evidence="9">The sequence shown here is derived from an EMBL/GenBank/DDBJ whole genome shotgun (WGS) entry which is preliminary data.</text>
</comment>
<feature type="region of interest" description="Disordered" evidence="8">
    <location>
        <begin position="637"/>
        <end position="679"/>
    </location>
</feature>
<evidence type="ECO:0000313" key="9">
    <source>
        <dbReference type="EMBL" id="KAH7324503.1"/>
    </source>
</evidence>
<dbReference type="Proteomes" id="UP000813444">
    <property type="component" value="Unassembled WGS sequence"/>
</dbReference>
<dbReference type="InterPro" id="IPR012173">
    <property type="entry name" value="Mpp10"/>
</dbReference>
<reference evidence="9" key="1">
    <citation type="journal article" date="2021" name="Nat. Commun.">
        <title>Genetic determinants of endophytism in the Arabidopsis root mycobiome.</title>
        <authorList>
            <person name="Mesny F."/>
            <person name="Miyauchi S."/>
            <person name="Thiergart T."/>
            <person name="Pickel B."/>
            <person name="Atanasova L."/>
            <person name="Karlsson M."/>
            <person name="Huettel B."/>
            <person name="Barry K.W."/>
            <person name="Haridas S."/>
            <person name="Chen C."/>
            <person name="Bauer D."/>
            <person name="Andreopoulos W."/>
            <person name="Pangilinan J."/>
            <person name="LaButti K."/>
            <person name="Riley R."/>
            <person name="Lipzen A."/>
            <person name="Clum A."/>
            <person name="Drula E."/>
            <person name="Henrissat B."/>
            <person name="Kohler A."/>
            <person name="Grigoriev I.V."/>
            <person name="Martin F.M."/>
            <person name="Hacquard S."/>
        </authorList>
    </citation>
    <scope>NUCLEOTIDE SEQUENCE</scope>
    <source>
        <strain evidence="9">MPI-CAGE-CH-0235</strain>
    </source>
</reference>
<accession>A0A8K0SVJ9</accession>
<evidence type="ECO:0000256" key="8">
    <source>
        <dbReference type="SAM" id="MobiDB-lite"/>
    </source>
</evidence>
<evidence type="ECO:0000256" key="1">
    <source>
        <dbReference type="ARBA" id="ARBA00004604"/>
    </source>
</evidence>
<evidence type="ECO:0000313" key="10">
    <source>
        <dbReference type="Proteomes" id="UP000813444"/>
    </source>
</evidence>
<dbReference type="PANTHER" id="PTHR17039:SF0">
    <property type="entry name" value="U3 SMALL NUCLEOLAR RIBONUCLEOPROTEIN PROTEIN MPP10"/>
    <property type="match status" value="1"/>
</dbReference>
<evidence type="ECO:0000256" key="4">
    <source>
        <dbReference type="ARBA" id="ARBA00023242"/>
    </source>
</evidence>
<comment type="function">
    <text evidence="7">Involved in nucleolar processing of pre-18S ribosomal RNA.</text>
</comment>
<keyword evidence="10" id="KW-1185">Reference proteome</keyword>
<dbReference type="OrthoDB" id="445326at2759"/>
<keyword evidence="3 7" id="KW-0698">rRNA processing</keyword>
<feature type="compositionally biased region" description="Basic residues" evidence="8">
    <location>
        <begin position="351"/>
        <end position="361"/>
    </location>
</feature>
<dbReference type="GO" id="GO:0006364">
    <property type="term" value="P:rRNA processing"/>
    <property type="evidence" value="ECO:0007669"/>
    <property type="project" value="UniProtKB-KW"/>
</dbReference>